<organism evidence="1">
    <name type="scientific">Zea mays</name>
    <name type="common">Maize</name>
    <dbReference type="NCBI Taxonomy" id="4577"/>
    <lineage>
        <taxon>Eukaryota</taxon>
        <taxon>Viridiplantae</taxon>
        <taxon>Streptophyta</taxon>
        <taxon>Embryophyta</taxon>
        <taxon>Tracheophyta</taxon>
        <taxon>Spermatophyta</taxon>
        <taxon>Magnoliopsida</taxon>
        <taxon>Liliopsida</taxon>
        <taxon>Poales</taxon>
        <taxon>Poaceae</taxon>
        <taxon>PACMAD clade</taxon>
        <taxon>Panicoideae</taxon>
        <taxon>Andropogonodae</taxon>
        <taxon>Andropogoneae</taxon>
        <taxon>Tripsacinae</taxon>
        <taxon>Zea</taxon>
    </lineage>
</organism>
<dbReference type="EMBL" id="BT084263">
    <property type="protein sequence ID" value="ACR34616.1"/>
    <property type="molecule type" value="mRNA"/>
</dbReference>
<name>C4J0B6_MAIZE</name>
<evidence type="ECO:0000313" key="1">
    <source>
        <dbReference type="EMBL" id="ACR34616.1"/>
    </source>
</evidence>
<protein>
    <submittedName>
        <fullName evidence="1">Uncharacterized protein</fullName>
    </submittedName>
</protein>
<proteinExistence type="evidence at transcript level"/>
<reference evidence="1" key="1">
    <citation type="journal article" date="2009" name="PLoS Genet.">
        <title>Sequencing, mapping, and analysis of 27,455 maize full-length cDNAs.</title>
        <authorList>
            <person name="Soderlund C."/>
            <person name="Descour A."/>
            <person name="Kudrna D."/>
            <person name="Bomhoff M."/>
            <person name="Boyd L."/>
            <person name="Currie J."/>
            <person name="Angelova A."/>
            <person name="Collura K."/>
            <person name="Wissotski M."/>
            <person name="Ashley E."/>
            <person name="Morrow D."/>
            <person name="Fernandes J."/>
            <person name="Walbot V."/>
            <person name="Yu Y."/>
        </authorList>
    </citation>
    <scope>NUCLEOTIDE SEQUENCE</scope>
    <source>
        <strain evidence="1">B73</strain>
    </source>
</reference>
<accession>C4J0B6</accession>
<dbReference type="AlphaFoldDB" id="C4J0B6"/>
<reference evidence="1" key="2">
    <citation type="submission" date="2012-06" db="EMBL/GenBank/DDBJ databases">
        <authorList>
            <person name="Yu Y."/>
            <person name="Currie J."/>
            <person name="Lomeli R."/>
            <person name="Angelova A."/>
            <person name="Collura K."/>
            <person name="Wissotski M."/>
            <person name="Campos D."/>
            <person name="Kudrna D."/>
            <person name="Golser W."/>
            <person name="Ashely E."/>
            <person name="Descour A."/>
            <person name="Fernandes J."/>
            <person name="Soderlund C."/>
            <person name="Walbot V."/>
        </authorList>
    </citation>
    <scope>NUCLEOTIDE SEQUENCE</scope>
    <source>
        <strain evidence="1">B73</strain>
    </source>
</reference>
<sequence length="42" mass="4788">MSLQITDQYLHILAWFNPSAIYSFTIPCKLQINISACTNMVP</sequence>